<sequence>MGENTSLRARMTDRGYRQTELAEALNDALLAITGKRGTVSDRHIRNLLTGKTRRPQMRLRLAFEAVFGCPAAELGFAAPPPTARTPTEEDSVLRRTFCTATTGTIIAAAAPTAAAAPGAPWTVGASDAARLRAKVARLDSADHALGGTRQLETAALSYAQRAITLVNSGSASTRVRSMLYAVASDAASTAAWMAIDGRRPQQATAHLDRATALAGLSNDGIVQYRVWNLRSMLSAQQDLRTDALASAQAMQATTAARRDPMCASLAHSRAGLAHAALGEHSRAMRAFERARNALDNAPEQRRPEWMSFYGEGEIDGLMCVCALTLGRPAEAEAYGHKALTYLPDTLARNRALYHVELAFAQLRQGYDEKAIATAHTAERLGGTAPGSSRLRVMLDDFSAELGATSDSTAARAYGHHTYR</sequence>
<dbReference type="InterPro" id="IPR011990">
    <property type="entry name" value="TPR-like_helical_dom_sf"/>
</dbReference>
<dbReference type="Gene3D" id="1.25.40.10">
    <property type="entry name" value="Tetratricopeptide repeat domain"/>
    <property type="match status" value="1"/>
</dbReference>
<name>A0A5N5VXL1_STRMB</name>
<dbReference type="InterPro" id="IPR001387">
    <property type="entry name" value="Cro/C1-type_HTH"/>
</dbReference>
<evidence type="ECO:0000313" key="2">
    <source>
        <dbReference type="Proteomes" id="UP000327000"/>
    </source>
</evidence>
<keyword evidence="2" id="KW-1185">Reference proteome</keyword>
<dbReference type="OrthoDB" id="4332031at2"/>
<dbReference type="GO" id="GO:0003677">
    <property type="term" value="F:DNA binding"/>
    <property type="evidence" value="ECO:0007669"/>
    <property type="project" value="InterPro"/>
</dbReference>
<dbReference type="EMBL" id="VOKX01000132">
    <property type="protein sequence ID" value="KAB7833527.1"/>
    <property type="molecule type" value="Genomic_DNA"/>
</dbReference>
<reference evidence="1 2" key="1">
    <citation type="journal article" date="2019" name="Microb. Cell Fact.">
        <title>Exploring novel herbicidin analogues by transcriptional regulator overexpression and MS/MS molecular networking.</title>
        <authorList>
            <person name="Shi Y."/>
            <person name="Gu R."/>
            <person name="Li Y."/>
            <person name="Wang X."/>
            <person name="Ren W."/>
            <person name="Li X."/>
            <person name="Wang L."/>
            <person name="Xie Y."/>
            <person name="Hong B."/>
        </authorList>
    </citation>
    <scope>NUCLEOTIDE SEQUENCE [LARGE SCALE GENOMIC DNA]</scope>
    <source>
        <strain evidence="1 2">US-43</strain>
    </source>
</reference>
<dbReference type="Gene3D" id="1.10.260.40">
    <property type="entry name" value="lambda repressor-like DNA-binding domains"/>
    <property type="match status" value="1"/>
</dbReference>
<protein>
    <submittedName>
        <fullName evidence="1">Helix-turn-helix transcriptional regulator</fullName>
    </submittedName>
</protein>
<dbReference type="AlphaFoldDB" id="A0A5N5VXL1"/>
<dbReference type="SUPFAM" id="SSF48452">
    <property type="entry name" value="TPR-like"/>
    <property type="match status" value="1"/>
</dbReference>
<accession>A0A5N5VXL1</accession>
<gene>
    <name evidence="1" type="ORF">FRZ00_33300</name>
</gene>
<proteinExistence type="predicted"/>
<dbReference type="Proteomes" id="UP000327000">
    <property type="component" value="Unassembled WGS sequence"/>
</dbReference>
<comment type="caution">
    <text evidence="1">The sequence shown here is derived from an EMBL/GenBank/DDBJ whole genome shotgun (WGS) entry which is preliminary data.</text>
</comment>
<dbReference type="RefSeq" id="WP_152266081.1">
    <property type="nucleotide sequence ID" value="NZ_VOKX01000132.1"/>
</dbReference>
<organism evidence="1 2">
    <name type="scientific">Streptomyces mobaraensis</name>
    <name type="common">Streptoverticillium mobaraense</name>
    <dbReference type="NCBI Taxonomy" id="35621"/>
    <lineage>
        <taxon>Bacteria</taxon>
        <taxon>Bacillati</taxon>
        <taxon>Actinomycetota</taxon>
        <taxon>Actinomycetes</taxon>
        <taxon>Kitasatosporales</taxon>
        <taxon>Streptomycetaceae</taxon>
        <taxon>Streptomyces</taxon>
    </lineage>
</organism>
<evidence type="ECO:0000313" key="1">
    <source>
        <dbReference type="EMBL" id="KAB7833527.1"/>
    </source>
</evidence>
<dbReference type="CDD" id="cd00093">
    <property type="entry name" value="HTH_XRE"/>
    <property type="match status" value="1"/>
</dbReference>
<dbReference type="InterPro" id="IPR010982">
    <property type="entry name" value="Lambda_DNA-bd_dom_sf"/>
</dbReference>